<accession>A0ABP0GCG9</accession>
<gene>
    <name evidence="6" type="ORF">CVLEPA_LOCUS21468</name>
</gene>
<evidence type="ECO:0000259" key="5">
    <source>
        <dbReference type="PROSITE" id="PS50275"/>
    </source>
</evidence>
<name>A0ABP0GCG9_CLALP</name>
<dbReference type="PANTHER" id="PTHR45738">
    <property type="entry name" value="POLYPHOSPHOINOSITIDE PHOSPHATASE"/>
    <property type="match status" value="1"/>
</dbReference>
<dbReference type="Proteomes" id="UP001642483">
    <property type="component" value="Unassembled WGS sequence"/>
</dbReference>
<keyword evidence="7" id="KW-1185">Reference proteome</keyword>
<keyword evidence="3" id="KW-0472">Membrane</keyword>
<dbReference type="PANTHER" id="PTHR45738:SF5">
    <property type="entry name" value="POLYPHOSPHOINOSITIDE PHOSPHATASE"/>
    <property type="match status" value="1"/>
</dbReference>
<dbReference type="InterPro" id="IPR043573">
    <property type="entry name" value="Fig4-like"/>
</dbReference>
<evidence type="ECO:0000256" key="3">
    <source>
        <dbReference type="ARBA" id="ARBA00023136"/>
    </source>
</evidence>
<evidence type="ECO:0000256" key="2">
    <source>
        <dbReference type="ARBA" id="ARBA00022801"/>
    </source>
</evidence>
<evidence type="ECO:0000313" key="7">
    <source>
        <dbReference type="Proteomes" id="UP001642483"/>
    </source>
</evidence>
<dbReference type="Pfam" id="PF02383">
    <property type="entry name" value="Syja_N"/>
    <property type="match status" value="1"/>
</dbReference>
<feature type="region of interest" description="Disordered" evidence="4">
    <location>
        <begin position="742"/>
        <end position="772"/>
    </location>
</feature>
<reference evidence="6 7" key="1">
    <citation type="submission" date="2024-02" db="EMBL/GenBank/DDBJ databases">
        <authorList>
            <person name="Daric V."/>
            <person name="Darras S."/>
        </authorList>
    </citation>
    <scope>NUCLEOTIDE SEQUENCE [LARGE SCALE GENOMIC DNA]</scope>
</reference>
<dbReference type="PROSITE" id="PS50275">
    <property type="entry name" value="SAC"/>
    <property type="match status" value="1"/>
</dbReference>
<evidence type="ECO:0000256" key="4">
    <source>
        <dbReference type="SAM" id="MobiDB-lite"/>
    </source>
</evidence>
<comment type="subcellular location">
    <subcellularLocation>
        <location evidence="1">Endomembrane system</location>
    </subcellularLocation>
</comment>
<feature type="domain" description="SAC" evidence="5">
    <location>
        <begin position="176"/>
        <end position="556"/>
    </location>
</feature>
<dbReference type="InterPro" id="IPR002013">
    <property type="entry name" value="SAC_dom"/>
</dbReference>
<keyword evidence="2" id="KW-0378">Hydrolase</keyword>
<evidence type="ECO:0000256" key="1">
    <source>
        <dbReference type="ARBA" id="ARBA00004308"/>
    </source>
</evidence>
<proteinExistence type="predicted"/>
<dbReference type="EMBL" id="CAWYQH010000108">
    <property type="protein sequence ID" value="CAK8689465.1"/>
    <property type="molecule type" value="Genomic_DNA"/>
</dbReference>
<protein>
    <recommendedName>
        <fullName evidence="5">SAC domain-containing protein</fullName>
    </recommendedName>
</protein>
<sequence>MPSDAVLPVASQSYSFEMDNNSLDFVHFNCFKIKWIQKLKVYEAHSRYYIVGSNISETTFRILKIDRTDPWELVIIEDGIDYTAVQMSMTLEKLHLGNTSSTGKKRGFSEIYKAHGIVGFVRFVEGYYMILITKQSKVAEISGHSIYKIEDTAMVYIPNSDSAKNDPDEPRYLKIFQTVDLSSNFYFSYSYDLTNTLQHNLIMIKKNLNDKQKPCHLKARTCRKGKSLQPCERFVWNKSLLKGFSSCNVSSTWILPIIHGHVCQSCVSIYGQPIYVTLIGRRSSNYAGTRFMKRGCNINGDVANEVETEQIVYCASTSSIHLTPLTSYVQHRGSVPIHWQQDISANVVPSKPPINITTDNPYAQATAHHFSQMMERFGSPIVVLNLVRKRERRFRESVLGHEYKCAVEYLNQFLKTEQQIKYHAFDMAHLARGAKSNVLLKLASLGEQSLQHTGFFQSKPDLFSETLNKDARWKAVGGSRLGGYHIQTGVLRTNCVDCLDRTNSAQFVAGKCALAYQLFSLGVLDQPTLEFDTDVTRLFEEMYEAHGDIIALQYGGSQLVHTIQSYRRTVAPWASHSRDIVTTLSRYYTNTFSDADKQSAINLFLGVFRPSKNQEPLWEISTDHYLHNHDLQVLQSFSCLSYTQWWNPAVLRSLPLPSQLCESIEDCYSEPAAKLCHDLRDFSEDHCDECVDWYADLYNPSKLTVFDDCFALGITNTLSRSISAGYTNPSPFTIRSENWQELKHKQPPTSPTGSSNESSDSEEDEWPSKRDSLNSDDLVNYSKLYETMPWLRTPTLKDFSTKVMYGIDLENTTSPQDRDKYERYLGFEDYYEPVHYSENLYPIPDKINPQSLKIYEDTVFHRYHVDRQFYVDYLNKLKKV</sequence>
<evidence type="ECO:0000313" key="6">
    <source>
        <dbReference type="EMBL" id="CAK8689465.1"/>
    </source>
</evidence>
<organism evidence="6 7">
    <name type="scientific">Clavelina lepadiformis</name>
    <name type="common">Light-bulb sea squirt</name>
    <name type="synonym">Ascidia lepadiformis</name>
    <dbReference type="NCBI Taxonomy" id="159417"/>
    <lineage>
        <taxon>Eukaryota</taxon>
        <taxon>Metazoa</taxon>
        <taxon>Chordata</taxon>
        <taxon>Tunicata</taxon>
        <taxon>Ascidiacea</taxon>
        <taxon>Aplousobranchia</taxon>
        <taxon>Clavelinidae</taxon>
        <taxon>Clavelina</taxon>
    </lineage>
</organism>
<comment type="caution">
    <text evidence="6">The sequence shown here is derived from an EMBL/GenBank/DDBJ whole genome shotgun (WGS) entry which is preliminary data.</text>
</comment>